<evidence type="ECO:0000313" key="4">
    <source>
        <dbReference type="Proteomes" id="UP000031196"/>
    </source>
</evidence>
<feature type="compositionally biased region" description="Low complexity" evidence="1">
    <location>
        <begin position="31"/>
        <end position="95"/>
    </location>
</feature>
<feature type="transmembrane region" description="Helical" evidence="2">
    <location>
        <begin position="246"/>
        <end position="267"/>
    </location>
</feature>
<organism evidence="3 4">
    <name type="scientific">Pseudarthrobacter phenanthrenivorans</name>
    <name type="common">Arthrobacter phenanthrenivorans</name>
    <dbReference type="NCBI Taxonomy" id="361575"/>
    <lineage>
        <taxon>Bacteria</taxon>
        <taxon>Bacillati</taxon>
        <taxon>Actinomycetota</taxon>
        <taxon>Actinomycetes</taxon>
        <taxon>Micrococcales</taxon>
        <taxon>Micrococcaceae</taxon>
        <taxon>Pseudarthrobacter</taxon>
    </lineage>
</organism>
<keyword evidence="2" id="KW-1133">Transmembrane helix</keyword>
<dbReference type="Gene3D" id="1.20.210.10">
    <property type="entry name" value="Cytochrome c oxidase-like, subunit I domain"/>
    <property type="match status" value="1"/>
</dbReference>
<evidence type="ECO:0000256" key="2">
    <source>
        <dbReference type="SAM" id="Phobius"/>
    </source>
</evidence>
<name>A0A0B4EJK0_PSEPS</name>
<sequence length="287" mass="30039">MSTPPVPPPAPQDPHSGNGQTGNDPAGTGEPGSPQQPGSQPRYGQNAPQYGQNAPQYGQNQPPYGQNQPPAPPQYGQNAPQYGSSYGQNAPQAPGYGQGAGQFGQSQYGQSPYGQSPYGQYPSEQPQPAGSNGIPQLVNISFWLLIASAVIFVVSMLAGLTQLDDPQFRQIFDQQMAAGGASGVTYDDIKGVIAGTLIVFAVIGTALYLLVAFFVRKGRNWARILGTVFAALSVFGLFGVPGIGTIGTILGIAAIVLLYLPAAAPYFRKQQPFANPYSGGFGNPYGR</sequence>
<feature type="transmembrane region" description="Helical" evidence="2">
    <location>
        <begin position="140"/>
        <end position="160"/>
    </location>
</feature>
<dbReference type="AlphaFoldDB" id="A0A0B4EJK0"/>
<keyword evidence="2" id="KW-0812">Transmembrane</keyword>
<evidence type="ECO:0000256" key="1">
    <source>
        <dbReference type="SAM" id="MobiDB-lite"/>
    </source>
</evidence>
<accession>A0A0B4EJK0</accession>
<dbReference type="OrthoDB" id="3831145at2"/>
<feature type="compositionally biased region" description="Low complexity" evidence="1">
    <location>
        <begin position="103"/>
        <end position="123"/>
    </location>
</feature>
<feature type="compositionally biased region" description="Pro residues" evidence="1">
    <location>
        <begin position="1"/>
        <end position="12"/>
    </location>
</feature>
<dbReference type="EMBL" id="JWTB01000019">
    <property type="protein sequence ID" value="KIC66803.1"/>
    <property type="molecule type" value="Genomic_DNA"/>
</dbReference>
<dbReference type="RefSeq" id="WP_043452390.1">
    <property type="nucleotide sequence ID" value="NZ_JWTB01000019.1"/>
</dbReference>
<protein>
    <recommendedName>
        <fullName evidence="5">DUF4064 domain-containing protein</fullName>
    </recommendedName>
</protein>
<dbReference type="InterPro" id="IPR036927">
    <property type="entry name" value="Cyt_c_oxase-like_su1_sf"/>
</dbReference>
<gene>
    <name evidence="3" type="ORF">RM50_10415</name>
</gene>
<feature type="region of interest" description="Disordered" evidence="1">
    <location>
        <begin position="1"/>
        <end position="130"/>
    </location>
</feature>
<dbReference type="Proteomes" id="UP000031196">
    <property type="component" value="Unassembled WGS sequence"/>
</dbReference>
<comment type="caution">
    <text evidence="3">The sequence shown here is derived from an EMBL/GenBank/DDBJ whole genome shotgun (WGS) entry which is preliminary data.</text>
</comment>
<feature type="transmembrane region" description="Helical" evidence="2">
    <location>
        <begin position="221"/>
        <end position="240"/>
    </location>
</feature>
<evidence type="ECO:0008006" key="5">
    <source>
        <dbReference type="Google" id="ProtNLM"/>
    </source>
</evidence>
<reference evidence="3 4" key="1">
    <citation type="submission" date="2014-12" db="EMBL/GenBank/DDBJ databases">
        <title>Genome sequencing of Arthrobacter phenanthrenivorans SWC37.</title>
        <authorList>
            <person name="Tan P.W."/>
            <person name="Chan K.-G."/>
        </authorList>
    </citation>
    <scope>NUCLEOTIDE SEQUENCE [LARGE SCALE GENOMIC DNA]</scope>
    <source>
        <strain evidence="3 4">SWC37</strain>
    </source>
</reference>
<evidence type="ECO:0000313" key="3">
    <source>
        <dbReference type="EMBL" id="KIC66803.1"/>
    </source>
</evidence>
<proteinExistence type="predicted"/>
<keyword evidence="2" id="KW-0472">Membrane</keyword>
<feature type="transmembrane region" description="Helical" evidence="2">
    <location>
        <begin position="192"/>
        <end position="214"/>
    </location>
</feature>